<feature type="region of interest" description="Disordered" evidence="1">
    <location>
        <begin position="100"/>
        <end position="264"/>
    </location>
</feature>
<evidence type="ECO:0000313" key="3">
    <source>
        <dbReference type="Proteomes" id="UP000030763"/>
    </source>
</evidence>
<dbReference type="OrthoDB" id="3881at2759"/>
<proteinExistence type="predicted"/>
<feature type="compositionally biased region" description="Basic and acidic residues" evidence="1">
    <location>
        <begin position="110"/>
        <end position="144"/>
    </location>
</feature>
<accession>U6M2N7</accession>
<feature type="compositionally biased region" description="Polar residues" evidence="1">
    <location>
        <begin position="176"/>
        <end position="190"/>
    </location>
</feature>
<reference evidence="2" key="2">
    <citation type="submission" date="2013-10" db="EMBL/GenBank/DDBJ databases">
        <authorList>
            <person name="Aslett M."/>
        </authorList>
    </citation>
    <scope>NUCLEOTIDE SEQUENCE [LARGE SCALE GENOMIC DNA]</scope>
    <source>
        <strain evidence="2">Weybridge</strain>
    </source>
</reference>
<evidence type="ECO:0000256" key="1">
    <source>
        <dbReference type="SAM" id="MobiDB-lite"/>
    </source>
</evidence>
<evidence type="ECO:0000313" key="2">
    <source>
        <dbReference type="EMBL" id="CDJ57338.1"/>
    </source>
</evidence>
<dbReference type="GeneID" id="25337444"/>
<dbReference type="OMA" id="HIHAFIP"/>
<sequence length="264" mass="29695">MTLYNHRKRKIFNKKHIHAFIPNAKCIALSSGDWLEGTVLSVDAKGVWVSLEDGNEENIDLGLVQLLSYKTGAAAAGAAAAGTAAGTLTAAAAAAAIDTNAAAAKRSKNRDRDRDRDRDRERDRDRDRDRDRKRSRSRSTDRTTAKTQQQLLQEFRRKEQEKALATGKDYARRPTSYKSALSLKMTSSRHVPSPERPPPVRAHPRSALPQQQQQQQQQQQMQQQDQQKKQHMASLVARNSRQGGDSIDRRRHNDTETPDVLRLG</sequence>
<protein>
    <submittedName>
        <fullName evidence="2">PRP38 family domain-containing protein, putative</fullName>
    </submittedName>
</protein>
<feature type="compositionally biased region" description="Low complexity" evidence="1">
    <location>
        <begin position="210"/>
        <end position="225"/>
    </location>
</feature>
<reference evidence="2" key="1">
    <citation type="submission" date="2013-10" db="EMBL/GenBank/DDBJ databases">
        <title>Genomic analysis of the causative agents of coccidiosis in chickens.</title>
        <authorList>
            <person name="Reid A.J."/>
            <person name="Blake D."/>
            <person name="Billington K."/>
            <person name="Browne H."/>
            <person name="Dunn M."/>
            <person name="Hung S."/>
            <person name="Kawahara F."/>
            <person name="Miranda-Saavedra D."/>
            <person name="Mourier T."/>
            <person name="Nagra H."/>
            <person name="Otto T.D."/>
            <person name="Rawlings N."/>
            <person name="Sanchez A."/>
            <person name="Sanders M."/>
            <person name="Subramaniam C."/>
            <person name="Tay Y."/>
            <person name="Dear P."/>
            <person name="Doerig C."/>
            <person name="Gruber A."/>
            <person name="Parkinson J."/>
            <person name="Shirley M."/>
            <person name="Wan K.L."/>
            <person name="Berriman M."/>
            <person name="Tomley F."/>
            <person name="Pain A."/>
        </authorList>
    </citation>
    <scope>NUCLEOTIDE SEQUENCE [LARGE SCALE GENOMIC DNA]</scope>
    <source>
        <strain evidence="2">Weybridge</strain>
    </source>
</reference>
<dbReference type="AlphaFoldDB" id="U6M2N7"/>
<dbReference type="Proteomes" id="UP000030763">
    <property type="component" value="Unassembled WGS sequence"/>
</dbReference>
<organism evidence="2 3">
    <name type="scientific">Eimeria maxima</name>
    <name type="common">Coccidian parasite</name>
    <dbReference type="NCBI Taxonomy" id="5804"/>
    <lineage>
        <taxon>Eukaryota</taxon>
        <taxon>Sar</taxon>
        <taxon>Alveolata</taxon>
        <taxon>Apicomplexa</taxon>
        <taxon>Conoidasida</taxon>
        <taxon>Coccidia</taxon>
        <taxon>Eucoccidiorida</taxon>
        <taxon>Eimeriorina</taxon>
        <taxon>Eimeriidae</taxon>
        <taxon>Eimeria</taxon>
    </lineage>
</organism>
<keyword evidence="3" id="KW-1185">Reference proteome</keyword>
<gene>
    <name evidence="2" type="ORF">EMWEY_00034580</name>
</gene>
<feature type="compositionally biased region" description="Basic and acidic residues" evidence="1">
    <location>
        <begin position="246"/>
        <end position="255"/>
    </location>
</feature>
<dbReference type="EMBL" id="HG719259">
    <property type="protein sequence ID" value="CDJ57338.1"/>
    <property type="molecule type" value="Genomic_DNA"/>
</dbReference>
<name>U6M2N7_EIMMA</name>
<dbReference type="VEuPathDB" id="ToxoDB:EMWEY_00034580"/>
<dbReference type="RefSeq" id="XP_013333988.1">
    <property type="nucleotide sequence ID" value="XM_013478534.1"/>
</dbReference>